<dbReference type="GO" id="GO:0006207">
    <property type="term" value="P:'de novo' pyrimidine nucleobase biosynthetic process"/>
    <property type="evidence" value="ECO:0007669"/>
    <property type="project" value="InterPro"/>
</dbReference>
<dbReference type="AlphaFoldDB" id="A0A1A5YEB5"/>
<dbReference type="InterPro" id="IPR033888">
    <property type="entry name" value="DHOD_1B"/>
</dbReference>
<evidence type="ECO:0000256" key="9">
    <source>
        <dbReference type="ARBA" id="ARBA00022975"/>
    </source>
</evidence>
<feature type="binding site" evidence="12">
    <location>
        <position position="200"/>
    </location>
    <ligand>
        <name>FMN</name>
        <dbReference type="ChEBI" id="CHEBI:58210"/>
    </ligand>
</feature>
<dbReference type="InterPro" id="IPR013785">
    <property type="entry name" value="Aldolase_TIM"/>
</dbReference>
<evidence type="ECO:0000256" key="7">
    <source>
        <dbReference type="ARBA" id="ARBA00022630"/>
    </source>
</evidence>
<comment type="cofactor">
    <cofactor evidence="12">
        <name>FMN</name>
        <dbReference type="ChEBI" id="CHEBI:58210"/>
    </cofactor>
    <text evidence="12">Binds 1 FMN per subunit.</text>
</comment>
<dbReference type="PIRSF" id="PIRSF000164">
    <property type="entry name" value="DHO_oxidase"/>
    <property type="match status" value="1"/>
</dbReference>
<feature type="binding site" evidence="12">
    <location>
        <begin position="274"/>
        <end position="275"/>
    </location>
    <ligand>
        <name>FMN</name>
        <dbReference type="ChEBI" id="CHEBI:58210"/>
    </ligand>
</feature>
<dbReference type="NCBIfam" id="TIGR01037">
    <property type="entry name" value="pyrD_sub1_fam"/>
    <property type="match status" value="1"/>
</dbReference>
<dbReference type="Gene3D" id="3.20.20.70">
    <property type="entry name" value="Aldolase class I"/>
    <property type="match status" value="1"/>
</dbReference>
<feature type="binding site" evidence="12">
    <location>
        <position position="226"/>
    </location>
    <ligand>
        <name>FMN</name>
        <dbReference type="ChEBI" id="CHEBI:58210"/>
    </ligand>
</feature>
<evidence type="ECO:0000313" key="14">
    <source>
        <dbReference type="EMBL" id="OBR63981.1"/>
    </source>
</evidence>
<keyword evidence="6 12" id="KW-0963">Cytoplasm</keyword>
<keyword evidence="8 12" id="KW-0288">FMN</keyword>
<dbReference type="CDD" id="cd04740">
    <property type="entry name" value="DHOD_1B_like"/>
    <property type="match status" value="1"/>
</dbReference>
<dbReference type="InterPro" id="IPR024920">
    <property type="entry name" value="Dihydroorotate_DH_1"/>
</dbReference>
<dbReference type="InterPro" id="IPR049622">
    <property type="entry name" value="Dihydroorotate_DH_I"/>
</dbReference>
<reference evidence="14 15" key="1">
    <citation type="submission" date="2016-05" db="EMBL/GenBank/DDBJ databases">
        <title>Paenibacillus oryzae. sp. nov., isolated from the rice root.</title>
        <authorList>
            <person name="Zhang J."/>
            <person name="Zhang X."/>
        </authorList>
    </citation>
    <scope>NUCLEOTIDE SEQUENCE [LARGE SCALE GENOMIC DNA]</scope>
    <source>
        <strain evidence="14 15">1DrF-4</strain>
    </source>
</reference>
<dbReference type="PANTHER" id="PTHR48109">
    <property type="entry name" value="DIHYDROOROTATE DEHYDROGENASE (QUINONE), MITOCHONDRIAL-RELATED"/>
    <property type="match status" value="1"/>
</dbReference>
<proteinExistence type="inferred from homology"/>
<comment type="catalytic activity">
    <reaction evidence="12">
        <text>(S)-dihydroorotate + A = orotate + AH2</text>
        <dbReference type="Rhea" id="RHEA:18073"/>
        <dbReference type="ChEBI" id="CHEBI:13193"/>
        <dbReference type="ChEBI" id="CHEBI:17499"/>
        <dbReference type="ChEBI" id="CHEBI:30839"/>
        <dbReference type="ChEBI" id="CHEBI:30864"/>
    </reaction>
</comment>
<comment type="similarity">
    <text evidence="4 12">Belongs to the dihydroorotate dehydrogenase family. Type 1 subfamily.</text>
</comment>
<dbReference type="GO" id="GO:0005737">
    <property type="term" value="C:cytoplasm"/>
    <property type="evidence" value="ECO:0007669"/>
    <property type="project" value="UniProtKB-SubCell"/>
</dbReference>
<sequence>MTSLCCKVGTLNLRNPIIMASGTFAFGAPYAKLYPLDSLGGISTKGLTVEPRTGNRGTRLIETASGLMNSIGLENPGLSHFLQFELDRMCQYDTAIIVNLGGGSLEEYEKGASMLQQAAATRAAEGKRGIDMVELNISCPNVKQGGMQFGLHTEKAREAVRIVRRITDLPLMIKLSPNAYDLTGMAAMCEEEGADAISLVNTFLAMSVDLKSRRSSFQQTYAGLSGPAIKPIALRMVHQVCRSTSLPVVGMGGITTAQDVLEFIMVGASAVQIGTGNFMNPRTGASLAGEVTQLMKKERIESLEEIRGVI</sequence>
<dbReference type="RefSeq" id="WP_068685633.1">
    <property type="nucleotide sequence ID" value="NZ_LYPA01000068.1"/>
</dbReference>
<comment type="subcellular location">
    <subcellularLocation>
        <location evidence="2 12">Cytoplasm</location>
    </subcellularLocation>
</comment>
<evidence type="ECO:0000256" key="12">
    <source>
        <dbReference type="HAMAP-Rule" id="MF_00224"/>
    </source>
</evidence>
<name>A0A1A5YEB5_9BACL</name>
<dbReference type="EC" id="1.3.-.-" evidence="12"/>
<accession>A0A1A5YEB5</accession>
<keyword evidence="7 12" id="KW-0285">Flavoprotein</keyword>
<evidence type="ECO:0000256" key="2">
    <source>
        <dbReference type="ARBA" id="ARBA00004496"/>
    </source>
</evidence>
<feature type="binding site" evidence="12">
    <location>
        <position position="174"/>
    </location>
    <ligand>
        <name>FMN</name>
        <dbReference type="ChEBI" id="CHEBI:58210"/>
    </ligand>
</feature>
<dbReference type="InterPro" id="IPR005720">
    <property type="entry name" value="Dihydroorotate_DH_cat"/>
</dbReference>
<feature type="binding site" evidence="12">
    <location>
        <begin position="201"/>
        <end position="202"/>
    </location>
    <ligand>
        <name>substrate</name>
    </ligand>
</feature>
<dbReference type="OrthoDB" id="9794954at2"/>
<evidence type="ECO:0000313" key="15">
    <source>
        <dbReference type="Proteomes" id="UP000092024"/>
    </source>
</evidence>
<comment type="pathway">
    <text evidence="3">Pyrimidine metabolism; UMP biosynthesis via de novo pathway; orotate from (S)-dihydroorotate (NAD(+) route): step 1/1.</text>
</comment>
<comment type="subunit">
    <text evidence="5">Heterotetramer of 2 PyrK and 2 PyrD type B subunits.</text>
</comment>
<feature type="binding site" evidence="12">
    <location>
        <position position="21"/>
    </location>
    <ligand>
        <name>FMN</name>
        <dbReference type="ChEBI" id="CHEBI:58210"/>
    </ligand>
</feature>
<evidence type="ECO:0000256" key="3">
    <source>
        <dbReference type="ARBA" id="ARBA00004715"/>
    </source>
</evidence>
<dbReference type="GO" id="GO:0044205">
    <property type="term" value="P:'de novo' UMP biosynthetic process"/>
    <property type="evidence" value="ECO:0007669"/>
    <property type="project" value="UniProtKB-UniRule"/>
</dbReference>
<organism evidence="14 15">
    <name type="scientific">Paenibacillus oryzae</name>
    <dbReference type="NCBI Taxonomy" id="1844972"/>
    <lineage>
        <taxon>Bacteria</taxon>
        <taxon>Bacillati</taxon>
        <taxon>Bacillota</taxon>
        <taxon>Bacilli</taxon>
        <taxon>Bacillales</taxon>
        <taxon>Paenibacillaceae</taxon>
        <taxon>Paenibacillus</taxon>
    </lineage>
</organism>
<dbReference type="InterPro" id="IPR012135">
    <property type="entry name" value="Dihydroorotate_DH_1_2"/>
</dbReference>
<dbReference type="GO" id="GO:0004589">
    <property type="term" value="F:dihydroorotate dehydrogenase (NAD+) activity"/>
    <property type="evidence" value="ECO:0007669"/>
    <property type="project" value="UniProtKB-EC"/>
</dbReference>
<dbReference type="NCBIfam" id="NF005574">
    <property type="entry name" value="PRK07259.1"/>
    <property type="match status" value="1"/>
</dbReference>
<dbReference type="InterPro" id="IPR001295">
    <property type="entry name" value="Dihydroorotate_DH_CS"/>
</dbReference>
<dbReference type="UniPathway" id="UPA00070">
    <property type="reaction ID" value="UER00945"/>
</dbReference>
<evidence type="ECO:0000256" key="11">
    <source>
        <dbReference type="ARBA" id="ARBA00048996"/>
    </source>
</evidence>
<feature type="binding site" evidence="12">
    <location>
        <position position="136"/>
    </location>
    <ligand>
        <name>FMN</name>
        <dbReference type="ChEBI" id="CHEBI:58210"/>
    </ligand>
</feature>
<evidence type="ECO:0000259" key="13">
    <source>
        <dbReference type="Pfam" id="PF01180"/>
    </source>
</evidence>
<feature type="domain" description="Dihydroorotate dehydrogenase catalytic" evidence="13">
    <location>
        <begin position="4"/>
        <end position="293"/>
    </location>
</feature>
<evidence type="ECO:0000256" key="4">
    <source>
        <dbReference type="ARBA" id="ARBA00008008"/>
    </source>
</evidence>
<comment type="caution">
    <text evidence="14">The sequence shown here is derived from an EMBL/GenBank/DDBJ whole genome shotgun (WGS) entry which is preliminary data.</text>
</comment>
<dbReference type="Pfam" id="PF01180">
    <property type="entry name" value="DHO_dh"/>
    <property type="match status" value="1"/>
</dbReference>
<feature type="binding site" evidence="12">
    <location>
        <position position="99"/>
    </location>
    <ligand>
        <name>FMN</name>
        <dbReference type="ChEBI" id="CHEBI:58210"/>
    </ligand>
</feature>
<dbReference type="PROSITE" id="PS00912">
    <property type="entry name" value="DHODEHASE_2"/>
    <property type="match status" value="1"/>
</dbReference>
<evidence type="ECO:0000256" key="10">
    <source>
        <dbReference type="ARBA" id="ARBA00023002"/>
    </source>
</evidence>
<dbReference type="InterPro" id="IPR050074">
    <property type="entry name" value="DHO_dehydrogenase"/>
</dbReference>
<feature type="active site" description="Nucleophile" evidence="12">
    <location>
        <position position="139"/>
    </location>
</feature>
<keyword evidence="15" id="KW-1185">Reference proteome</keyword>
<protein>
    <recommendedName>
        <fullName evidence="12">Dihydroorotate dehydrogenase</fullName>
        <shortName evidence="12">DHOD</shortName>
        <shortName evidence="12">DHODase</shortName>
        <shortName evidence="12">DHOdehase</shortName>
        <ecNumber evidence="12">1.3.-.-</ecNumber>
    </recommendedName>
</protein>
<keyword evidence="10 12" id="KW-0560">Oxidoreductase</keyword>
<feature type="binding site" evidence="12">
    <location>
        <begin position="252"/>
        <end position="253"/>
    </location>
    <ligand>
        <name>FMN</name>
        <dbReference type="ChEBI" id="CHEBI:58210"/>
    </ligand>
</feature>
<dbReference type="Proteomes" id="UP000092024">
    <property type="component" value="Unassembled WGS sequence"/>
</dbReference>
<evidence type="ECO:0000256" key="6">
    <source>
        <dbReference type="ARBA" id="ARBA00022490"/>
    </source>
</evidence>
<dbReference type="SUPFAM" id="SSF51395">
    <property type="entry name" value="FMN-linked oxidoreductases"/>
    <property type="match status" value="1"/>
</dbReference>
<dbReference type="PANTHER" id="PTHR48109:SF1">
    <property type="entry name" value="DIHYDROOROTATE DEHYDROGENASE (FUMARATE)"/>
    <property type="match status" value="1"/>
</dbReference>
<feature type="binding site" evidence="12">
    <location>
        <begin position="69"/>
        <end position="73"/>
    </location>
    <ligand>
        <name>substrate</name>
    </ligand>
</feature>
<feature type="binding site" evidence="12">
    <location>
        <position position="45"/>
    </location>
    <ligand>
        <name>substrate</name>
    </ligand>
</feature>
<dbReference type="EMBL" id="LYPA01000068">
    <property type="protein sequence ID" value="OBR63981.1"/>
    <property type="molecule type" value="Genomic_DNA"/>
</dbReference>
<feature type="binding site" evidence="12">
    <location>
        <begin position="45"/>
        <end position="46"/>
    </location>
    <ligand>
        <name>FMN</name>
        <dbReference type="ChEBI" id="CHEBI:58210"/>
    </ligand>
</feature>
<evidence type="ECO:0000256" key="1">
    <source>
        <dbReference type="ARBA" id="ARBA00003616"/>
    </source>
</evidence>
<comment type="catalytic activity">
    <reaction evidence="11">
        <text>(S)-dihydroorotate + NAD(+) = orotate + NADH + H(+)</text>
        <dbReference type="Rhea" id="RHEA:13513"/>
        <dbReference type="ChEBI" id="CHEBI:15378"/>
        <dbReference type="ChEBI" id="CHEBI:30839"/>
        <dbReference type="ChEBI" id="CHEBI:30864"/>
        <dbReference type="ChEBI" id="CHEBI:57540"/>
        <dbReference type="ChEBI" id="CHEBI:57945"/>
        <dbReference type="EC" id="1.3.1.14"/>
    </reaction>
</comment>
<evidence type="ECO:0000256" key="8">
    <source>
        <dbReference type="ARBA" id="ARBA00022643"/>
    </source>
</evidence>
<evidence type="ECO:0000256" key="5">
    <source>
        <dbReference type="ARBA" id="ARBA00011669"/>
    </source>
</evidence>
<gene>
    <name evidence="12" type="primary">pyrD</name>
    <name evidence="14" type="ORF">A7K91_11335</name>
</gene>
<dbReference type="STRING" id="1844972.A7K91_11335"/>
<dbReference type="HAMAP" id="MF_00224">
    <property type="entry name" value="DHO_dh_type1"/>
    <property type="match status" value="1"/>
</dbReference>
<keyword evidence="9 12" id="KW-0665">Pyrimidine biosynthesis</keyword>
<comment type="function">
    <text evidence="1">Catalyzes the conversion of dihydroorotate to orotate with NAD(+) as electron acceptor.</text>
</comment>
<feature type="binding site" evidence="12">
    <location>
        <position position="136"/>
    </location>
    <ligand>
        <name>substrate</name>
    </ligand>
</feature>